<proteinExistence type="predicted"/>
<sequence>MIGTSDVTAVALRTGTRVPRRRRTLGAALLEALAVLGTSLRLLVRHWPVLFALYFAGAAAREFVVLGAVQVSKINGVLGLLVVVLGPIATLTALVLMLRALRPSLPWLAAATTEPADSGAAGPAEPGAAGLAEDGASRPPRRRTLLDHLGSALVPFLAVYASWGYLQEDFTDYFYQLFVDIYLSDAAIFTDPGQVTENAERRMPLDITGTIVAVVAVAVVLRWLLGRWQERSRMGWLGIPGAYVEVIWISVVAATVAQAQDPLLRWLQERRVVAWLLDSWHGLVDRLGPLSGPVRATTEFLLGAAGSVQVAVVVPLAWLAVGAVVYGHRLTPPPPSEADLVERAARRWRALPRPVRVVGANLGADLRERFAPMVHSLRLMVRAGLAPMLFFCLAFLLAQSAREWLWEAERLIIGGQDLESVWMPLSGRLTMLNDAVGTVLLACLLGAAVDRVLRIQPPSAAAAGTSATGTPAGSGQPGDRPVDQPGISRPAAGRSAAAGSP</sequence>
<dbReference type="RefSeq" id="WP_331207007.1">
    <property type="nucleotide sequence ID" value="NZ_JAZGQL010000005.1"/>
</dbReference>
<reference evidence="3 4" key="1">
    <citation type="submission" date="2024-01" db="EMBL/GenBank/DDBJ databases">
        <title>Genome insights into Plantactinospora veratri sp. nov.</title>
        <authorList>
            <person name="Wang L."/>
        </authorList>
    </citation>
    <scope>NUCLEOTIDE SEQUENCE [LARGE SCALE GENOMIC DNA]</scope>
    <source>
        <strain evidence="3 4">NEAU-FHS4</strain>
    </source>
</reference>
<keyword evidence="2" id="KW-1133">Transmembrane helix</keyword>
<accession>A0ABU7S9Q4</accession>
<keyword evidence="4" id="KW-1185">Reference proteome</keyword>
<evidence type="ECO:0000256" key="1">
    <source>
        <dbReference type="SAM" id="MobiDB-lite"/>
    </source>
</evidence>
<feature type="transmembrane region" description="Helical" evidence="2">
    <location>
        <begin position="25"/>
        <end position="44"/>
    </location>
</feature>
<dbReference type="EMBL" id="JAZGQL010000005">
    <property type="protein sequence ID" value="MEE6306670.1"/>
    <property type="molecule type" value="Genomic_DNA"/>
</dbReference>
<feature type="transmembrane region" description="Helical" evidence="2">
    <location>
        <begin position="207"/>
        <end position="225"/>
    </location>
</feature>
<feature type="transmembrane region" description="Helical" evidence="2">
    <location>
        <begin position="77"/>
        <end position="98"/>
    </location>
</feature>
<feature type="compositionally biased region" description="Low complexity" evidence="1">
    <location>
        <begin position="460"/>
        <end position="474"/>
    </location>
</feature>
<keyword evidence="2" id="KW-0812">Transmembrane</keyword>
<evidence type="ECO:0000313" key="3">
    <source>
        <dbReference type="EMBL" id="MEE6306670.1"/>
    </source>
</evidence>
<feature type="transmembrane region" description="Helical" evidence="2">
    <location>
        <begin position="237"/>
        <end position="257"/>
    </location>
</feature>
<evidence type="ECO:0000313" key="4">
    <source>
        <dbReference type="Proteomes" id="UP001339911"/>
    </source>
</evidence>
<feature type="transmembrane region" description="Helical" evidence="2">
    <location>
        <begin position="379"/>
        <end position="398"/>
    </location>
</feature>
<organism evidence="3 4">
    <name type="scientific">Plantactinospora veratri</name>
    <dbReference type="NCBI Taxonomy" id="1436122"/>
    <lineage>
        <taxon>Bacteria</taxon>
        <taxon>Bacillati</taxon>
        <taxon>Actinomycetota</taxon>
        <taxon>Actinomycetes</taxon>
        <taxon>Micromonosporales</taxon>
        <taxon>Micromonosporaceae</taxon>
        <taxon>Plantactinospora</taxon>
    </lineage>
</organism>
<feature type="region of interest" description="Disordered" evidence="1">
    <location>
        <begin position="116"/>
        <end position="138"/>
    </location>
</feature>
<evidence type="ECO:0000256" key="2">
    <source>
        <dbReference type="SAM" id="Phobius"/>
    </source>
</evidence>
<feature type="region of interest" description="Disordered" evidence="1">
    <location>
        <begin position="460"/>
        <end position="501"/>
    </location>
</feature>
<keyword evidence="2" id="KW-0472">Membrane</keyword>
<name>A0ABU7S9Q4_9ACTN</name>
<comment type="caution">
    <text evidence="3">The sequence shown here is derived from an EMBL/GenBank/DDBJ whole genome shotgun (WGS) entry which is preliminary data.</text>
</comment>
<evidence type="ECO:0008006" key="5">
    <source>
        <dbReference type="Google" id="ProtNLM"/>
    </source>
</evidence>
<protein>
    <recommendedName>
        <fullName evidence="5">Integral membrane protein</fullName>
    </recommendedName>
</protein>
<feature type="transmembrane region" description="Helical" evidence="2">
    <location>
        <begin position="300"/>
        <end position="326"/>
    </location>
</feature>
<gene>
    <name evidence="3" type="ORF">V1634_07515</name>
</gene>
<feature type="compositionally biased region" description="Low complexity" evidence="1">
    <location>
        <begin position="116"/>
        <end position="134"/>
    </location>
</feature>
<feature type="transmembrane region" description="Helical" evidence="2">
    <location>
        <begin position="51"/>
        <end position="71"/>
    </location>
</feature>
<feature type="compositionally biased region" description="Low complexity" evidence="1">
    <location>
        <begin position="488"/>
        <end position="501"/>
    </location>
</feature>
<dbReference type="Proteomes" id="UP001339911">
    <property type="component" value="Unassembled WGS sequence"/>
</dbReference>